<comment type="caution">
    <text evidence="1">The sequence shown here is derived from an EMBL/GenBank/DDBJ whole genome shotgun (WGS) entry which is preliminary data.</text>
</comment>
<dbReference type="Proteomes" id="UP000669317">
    <property type="component" value="Unassembled WGS sequence"/>
</dbReference>
<dbReference type="SUPFAM" id="SSF53474">
    <property type="entry name" value="alpha/beta-Hydrolases"/>
    <property type="match status" value="1"/>
</dbReference>
<sequence>MNIGDAHRLFGELNAERGAFDAAEEAWLCALTAFEVARRLVDEDDPQAADVLAKLEGSISNFGSLEQRLRRVEIASWDERKLPAYYVSAARHNRGTPAVICISREDETGAMLLGRLLPVIAGRGMAALVVAYDDVSDSRLGQSEMLSSCLDYLSAQLEVDASRIGIYGEGLSAALATDFALADRRVTAAVCDGGLWNWARTQASISWITGTSHLLDDQSASAHRSRLARRLKCPILVVAGGLGIVSVPEAIKLESDCTAARVDLKLLMPRLTSISDREFENFAPCDEDIFAWLEHKLAHASAS</sequence>
<dbReference type="RefSeq" id="WP_209296007.1">
    <property type="nucleotide sequence ID" value="NZ_JAGIKT010000063.1"/>
</dbReference>
<dbReference type="EMBL" id="JAGIKT010000063">
    <property type="protein sequence ID" value="MBP0114402.1"/>
    <property type="molecule type" value="Genomic_DNA"/>
</dbReference>
<gene>
    <name evidence="1" type="ORF">JWS04_25665</name>
</gene>
<proteinExistence type="predicted"/>
<accession>A0ABS4A1W1</accession>
<name>A0ABS4A1W1_9BRAD</name>
<evidence type="ECO:0000313" key="2">
    <source>
        <dbReference type="Proteomes" id="UP000669317"/>
    </source>
</evidence>
<dbReference type="InterPro" id="IPR029058">
    <property type="entry name" value="AB_hydrolase_fold"/>
</dbReference>
<organism evidence="1 2">
    <name type="scientific">Bradyrhizobium vignae</name>
    <dbReference type="NCBI Taxonomy" id="1549949"/>
    <lineage>
        <taxon>Bacteria</taxon>
        <taxon>Pseudomonadati</taxon>
        <taxon>Pseudomonadota</taxon>
        <taxon>Alphaproteobacteria</taxon>
        <taxon>Hyphomicrobiales</taxon>
        <taxon>Nitrobacteraceae</taxon>
        <taxon>Bradyrhizobium</taxon>
    </lineage>
</organism>
<keyword evidence="2" id="KW-1185">Reference proteome</keyword>
<evidence type="ECO:0000313" key="1">
    <source>
        <dbReference type="EMBL" id="MBP0114402.1"/>
    </source>
</evidence>
<reference evidence="1 2" key="1">
    <citation type="submission" date="2021-03" db="EMBL/GenBank/DDBJ databases">
        <title>Genome Sequence of Bradyrhizobium vignae strain ISRA400.</title>
        <authorList>
            <person name="Tisa L.S."/>
            <person name="Svistoonoff S."/>
            <person name="Hocher V."/>
            <person name="Fall S."/>
            <person name="Zaiya A."/>
            <person name="Naing D."/>
            <person name="Niang N."/>
            <person name="Diouf A."/>
            <person name="Dasylva M.C."/>
            <person name="Toure O."/>
            <person name="Gueye M."/>
            <person name="Gully D."/>
            <person name="Tisseyre P."/>
            <person name="Simpson S."/>
            <person name="Morris K."/>
            <person name="Thomas W.K."/>
        </authorList>
    </citation>
    <scope>NUCLEOTIDE SEQUENCE [LARGE SCALE GENOMIC DNA]</scope>
    <source>
        <strain evidence="1 2">ISRA400</strain>
    </source>
</reference>
<protein>
    <recommendedName>
        <fullName evidence="3">Alpha/beta hydrolase</fullName>
    </recommendedName>
</protein>
<evidence type="ECO:0008006" key="3">
    <source>
        <dbReference type="Google" id="ProtNLM"/>
    </source>
</evidence>
<dbReference type="Gene3D" id="3.40.50.1820">
    <property type="entry name" value="alpha/beta hydrolase"/>
    <property type="match status" value="1"/>
</dbReference>